<dbReference type="GO" id="GO:0004177">
    <property type="term" value="F:aminopeptidase activity"/>
    <property type="evidence" value="ECO:0007669"/>
    <property type="project" value="UniProtKB-KW"/>
</dbReference>
<reference evidence="12" key="1">
    <citation type="submission" date="2023-07" db="EMBL/GenBank/DDBJ databases">
        <title>FDA dAtabase for Regulatory Grade micrObial Sequences (FDA-ARGOS): Supporting development and validation of Infectious Disease Dx tests.</title>
        <authorList>
            <person name="Sproer C."/>
            <person name="Gronow S."/>
            <person name="Severitt S."/>
            <person name="Schroder I."/>
            <person name="Tallon L."/>
            <person name="Sadzewicz L."/>
            <person name="Zhao X."/>
            <person name="Boylan J."/>
            <person name="Ott S."/>
            <person name="Bowen H."/>
            <person name="Vavikolanu K."/>
            <person name="Hazen T."/>
            <person name="Aluvathingal J."/>
            <person name="Nadendla S."/>
            <person name="Lowell S."/>
            <person name="Myers T."/>
            <person name="Yan Y."/>
        </authorList>
    </citation>
    <scope>NUCLEOTIDE SEQUENCE [LARGE SCALE GENOMIC DNA]</scope>
    <source>
        <strain evidence="12">FDAARGOS_1538</strain>
    </source>
</reference>
<evidence type="ECO:0000256" key="2">
    <source>
        <dbReference type="ARBA" id="ARBA00008290"/>
    </source>
</evidence>
<evidence type="ECO:0000313" key="11">
    <source>
        <dbReference type="EMBL" id="MCA2096812.1"/>
    </source>
</evidence>
<dbReference type="Gene3D" id="2.30.250.10">
    <property type="entry name" value="Aminopeptidase i, Domain 2"/>
    <property type="match status" value="1"/>
</dbReference>
<protein>
    <recommendedName>
        <fullName evidence="10">M18 family aminopeptidase</fullName>
        <ecNumber evidence="10">3.4.11.-</ecNumber>
    </recommendedName>
</protein>
<comment type="caution">
    <text evidence="11">The sequence shown here is derived from an EMBL/GenBank/DDBJ whole genome shotgun (WGS) entry which is preliminary data.</text>
</comment>
<keyword evidence="3 9" id="KW-0031">Aminopeptidase</keyword>
<keyword evidence="8 9" id="KW-0482">Metalloprotease</keyword>
<dbReference type="Proteomes" id="UP001198374">
    <property type="component" value="Unassembled WGS sequence"/>
</dbReference>
<evidence type="ECO:0000256" key="6">
    <source>
        <dbReference type="ARBA" id="ARBA00022801"/>
    </source>
</evidence>
<dbReference type="InterPro" id="IPR001948">
    <property type="entry name" value="Peptidase_M18"/>
</dbReference>
<evidence type="ECO:0000313" key="12">
    <source>
        <dbReference type="Proteomes" id="UP001198374"/>
    </source>
</evidence>
<dbReference type="CDD" id="cd05658">
    <property type="entry name" value="M18_DAP"/>
    <property type="match status" value="1"/>
</dbReference>
<evidence type="ECO:0000256" key="7">
    <source>
        <dbReference type="ARBA" id="ARBA00022833"/>
    </source>
</evidence>
<evidence type="ECO:0000256" key="8">
    <source>
        <dbReference type="ARBA" id="ARBA00023049"/>
    </source>
</evidence>
<keyword evidence="7 9" id="KW-0862">Zinc</keyword>
<gene>
    <name evidence="11" type="ORF">LDJ82_07900</name>
</gene>
<dbReference type="PANTHER" id="PTHR28570:SF3">
    <property type="entry name" value="ASPARTYL AMINOPEPTIDASE"/>
    <property type="match status" value="1"/>
</dbReference>
<comment type="cofactor">
    <cofactor evidence="1 10">
        <name>Zn(2+)</name>
        <dbReference type="ChEBI" id="CHEBI:29105"/>
    </cofactor>
</comment>
<organism evidence="11 12">
    <name type="scientific">Anaerococcus degeneri</name>
    <dbReference type="NCBI Taxonomy" id="361500"/>
    <lineage>
        <taxon>Bacteria</taxon>
        <taxon>Bacillati</taxon>
        <taxon>Bacillota</taxon>
        <taxon>Tissierellia</taxon>
        <taxon>Tissierellales</taxon>
        <taxon>Peptoniphilaceae</taxon>
        <taxon>Anaerococcus</taxon>
    </lineage>
</organism>
<evidence type="ECO:0000256" key="10">
    <source>
        <dbReference type="RuleBase" id="RU004387"/>
    </source>
</evidence>
<keyword evidence="6 9" id="KW-0378">Hydrolase</keyword>
<accession>A0ABS7YYL4</accession>
<dbReference type="SUPFAM" id="SSF53187">
    <property type="entry name" value="Zn-dependent exopeptidases"/>
    <property type="match status" value="1"/>
</dbReference>
<dbReference type="EC" id="3.4.11.-" evidence="10"/>
<dbReference type="NCBIfam" id="NF002759">
    <property type="entry name" value="PRK02813.1"/>
    <property type="match status" value="1"/>
</dbReference>
<dbReference type="InterPro" id="IPR023358">
    <property type="entry name" value="Peptidase_M18_dom2"/>
</dbReference>
<keyword evidence="5 9" id="KW-0479">Metal-binding</keyword>
<dbReference type="SUPFAM" id="SSF101821">
    <property type="entry name" value="Aminopeptidase/glucanase lid domain"/>
    <property type="match status" value="1"/>
</dbReference>
<dbReference type="EMBL" id="JAIWIY010000001">
    <property type="protein sequence ID" value="MCA2096812.1"/>
    <property type="molecule type" value="Genomic_DNA"/>
</dbReference>
<evidence type="ECO:0000256" key="4">
    <source>
        <dbReference type="ARBA" id="ARBA00022670"/>
    </source>
</evidence>
<name>A0ABS7YYL4_9FIRM</name>
<keyword evidence="4 9" id="KW-0645">Protease</keyword>
<dbReference type="RefSeq" id="WP_209770963.1">
    <property type="nucleotide sequence ID" value="NZ_JAGGLO010000001.1"/>
</dbReference>
<evidence type="ECO:0000256" key="9">
    <source>
        <dbReference type="RuleBase" id="RU004386"/>
    </source>
</evidence>
<evidence type="ECO:0000256" key="5">
    <source>
        <dbReference type="ARBA" id="ARBA00022723"/>
    </source>
</evidence>
<proteinExistence type="inferred from homology"/>
<dbReference type="PANTHER" id="PTHR28570">
    <property type="entry name" value="ASPARTYL AMINOPEPTIDASE"/>
    <property type="match status" value="1"/>
</dbReference>
<dbReference type="Pfam" id="PF02127">
    <property type="entry name" value="Peptidase_M18"/>
    <property type="match status" value="1"/>
</dbReference>
<comment type="similarity">
    <text evidence="2 9">Belongs to the peptidase M18 family.</text>
</comment>
<dbReference type="Gene3D" id="3.40.630.10">
    <property type="entry name" value="Zn peptidases"/>
    <property type="match status" value="1"/>
</dbReference>
<dbReference type="PRINTS" id="PR00932">
    <property type="entry name" value="AMINO1PTASE"/>
</dbReference>
<sequence>MEKYILDFSKDLINFIDSSPLNYFAVKNAGEILEANGFKKLREDQVWDLKKGKYYTTRDDSALIAFEIGEEIEKGFEIIGSHTDSPTFKVKSKPEMADTGFLKLNIEAYGGMIHSTWLDRTLSLAGKVAYKKDGKIKYDLVNIDRDLLTIANAAIHMNREINKGYAYNAQDNLYPLVKTIKDELEGDSYLVNILAEELGINPEDILDFDLGLYDRQKGAIINDMVHVGRLDNLGSVHASLMALVDSKPGRNKMILLSDNEEIGSSTRGGAASNLLGNTLERIALKFGLDREGYQIMVENSMIISADQAHATHPNYKAFADPTNIVKMNEGLVIKIAANGAYASTIETKAKLINIAKKYGYKLQTFHNRNDKQGGSTIGPITSTAHGIKAVDVGIPLLAMHSIRELAGVEDIYQAYEIYKKFFEED</sequence>
<evidence type="ECO:0000256" key="3">
    <source>
        <dbReference type="ARBA" id="ARBA00022438"/>
    </source>
</evidence>
<keyword evidence="12" id="KW-1185">Reference proteome</keyword>
<evidence type="ECO:0000256" key="1">
    <source>
        <dbReference type="ARBA" id="ARBA00001947"/>
    </source>
</evidence>